<reference evidence="1 2" key="2">
    <citation type="submission" date="2009-03" db="EMBL/GenBank/DDBJ databases">
        <title>Draft genome sequence of Coprococcus comes (ATCC 27758).</title>
        <authorList>
            <person name="Sudarsanam P."/>
            <person name="Ley R."/>
            <person name="Guruge J."/>
            <person name="Turnbaugh P.J."/>
            <person name="Mahowald M."/>
            <person name="Liep D."/>
            <person name="Gordon J."/>
        </authorList>
    </citation>
    <scope>NUCLEOTIDE SEQUENCE [LARGE SCALE GENOMIC DNA]</scope>
    <source>
        <strain evidence="1 2">ATCC 27758</strain>
    </source>
</reference>
<name>C0BCF4_9FIRM</name>
<dbReference type="EMBL" id="ABVR01000042">
    <property type="protein sequence ID" value="EEG88755.1"/>
    <property type="molecule type" value="Genomic_DNA"/>
</dbReference>
<dbReference type="AlphaFoldDB" id="C0BCF4"/>
<comment type="caution">
    <text evidence="1">The sequence shown here is derived from an EMBL/GenBank/DDBJ whole genome shotgun (WGS) entry which is preliminary data.</text>
</comment>
<reference evidence="1 2" key="1">
    <citation type="submission" date="2009-02" db="EMBL/GenBank/DDBJ databases">
        <authorList>
            <person name="Fulton L."/>
            <person name="Clifton S."/>
            <person name="Fulton B."/>
            <person name="Xu J."/>
            <person name="Minx P."/>
            <person name="Pepin K.H."/>
            <person name="Johnson M."/>
            <person name="Bhonagiri V."/>
            <person name="Nash W.E."/>
            <person name="Mardis E.R."/>
            <person name="Wilson R.K."/>
        </authorList>
    </citation>
    <scope>NUCLEOTIDE SEQUENCE [LARGE SCALE GENOMIC DNA]</scope>
    <source>
        <strain evidence="1 2">ATCC 27758</strain>
    </source>
</reference>
<accession>C0BCF4</accession>
<protein>
    <submittedName>
        <fullName evidence="1">Uncharacterized protein</fullName>
    </submittedName>
</protein>
<gene>
    <name evidence="1" type="ORF">COPCOM_02845</name>
</gene>
<dbReference type="HOGENOM" id="CLU_2768737_0_0_9"/>
<sequence>MSMLRGLQKQKNSSSICIGCSFLAFKRKNGNVFLVHSRALEYNKLSFFICLKAIIRKTAKQIKVCDAKL</sequence>
<proteinExistence type="predicted"/>
<dbReference type="Proteomes" id="UP000003793">
    <property type="component" value="Unassembled WGS sequence"/>
</dbReference>
<organism evidence="1 2">
    <name type="scientific">Coprococcus comes ATCC 27758</name>
    <dbReference type="NCBI Taxonomy" id="470146"/>
    <lineage>
        <taxon>Bacteria</taxon>
        <taxon>Bacillati</taxon>
        <taxon>Bacillota</taxon>
        <taxon>Clostridia</taxon>
        <taxon>Lachnospirales</taxon>
        <taxon>Lachnospiraceae</taxon>
        <taxon>Coprococcus</taxon>
    </lineage>
</organism>
<evidence type="ECO:0000313" key="1">
    <source>
        <dbReference type="EMBL" id="EEG88755.1"/>
    </source>
</evidence>
<evidence type="ECO:0000313" key="2">
    <source>
        <dbReference type="Proteomes" id="UP000003793"/>
    </source>
</evidence>